<comment type="subcellular location">
    <subcellularLocation>
        <location evidence="1">Nucleus</location>
    </subcellularLocation>
</comment>
<dbReference type="Proteomes" id="UP000285326">
    <property type="component" value="Unassembled WGS sequence"/>
</dbReference>
<dbReference type="GO" id="GO:0005634">
    <property type="term" value="C:nucleus"/>
    <property type="evidence" value="ECO:0007669"/>
    <property type="project" value="UniProtKB-SubCell"/>
</dbReference>
<dbReference type="InterPro" id="IPR028929">
    <property type="entry name" value="Mif2_N"/>
</dbReference>
<comment type="similarity">
    <text evidence="2">Belongs to the CENP-C/MIF2 family.</text>
</comment>
<organism evidence="10 11">
    <name type="scientific">Golovinomyces cichoracearum</name>
    <dbReference type="NCBI Taxonomy" id="62708"/>
    <lineage>
        <taxon>Eukaryota</taxon>
        <taxon>Fungi</taxon>
        <taxon>Dikarya</taxon>
        <taxon>Ascomycota</taxon>
        <taxon>Pezizomycotina</taxon>
        <taxon>Leotiomycetes</taxon>
        <taxon>Erysiphales</taxon>
        <taxon>Erysiphaceae</taxon>
        <taxon>Golovinomyces</taxon>
    </lineage>
</organism>
<accession>A0A420INJ7</accession>
<dbReference type="PANTHER" id="PTHR16684">
    <property type="entry name" value="CENTROMERE PROTEIN C"/>
    <property type="match status" value="1"/>
</dbReference>
<dbReference type="InterPro" id="IPR014710">
    <property type="entry name" value="RmlC-like_jellyroll"/>
</dbReference>
<feature type="compositionally biased region" description="Low complexity" evidence="7">
    <location>
        <begin position="177"/>
        <end position="186"/>
    </location>
</feature>
<dbReference type="GO" id="GO:0051315">
    <property type="term" value="P:attachment of mitotic spindle microtubules to kinetochore"/>
    <property type="evidence" value="ECO:0007669"/>
    <property type="project" value="TreeGrafter"/>
</dbReference>
<evidence type="ECO:0000256" key="5">
    <source>
        <dbReference type="ARBA" id="ARBA00057947"/>
    </source>
</evidence>
<gene>
    <name evidence="10" type="ORF">GcM1_230093</name>
</gene>
<feature type="region of interest" description="Disordered" evidence="7">
    <location>
        <begin position="236"/>
        <end position="272"/>
    </location>
</feature>
<dbReference type="InterPro" id="IPR028386">
    <property type="entry name" value="CENP-C/Mif2/cnp3"/>
</dbReference>
<feature type="region of interest" description="Disordered" evidence="7">
    <location>
        <begin position="49"/>
        <end position="224"/>
    </location>
</feature>
<sequence>MAPEESNLKRKAKVLKGGMYSLHILVLLLKPHRKTGLTLPELGERDEHGLEPMDHLFSSPEKPSTKTSTSRKNDTTLSEEEDMELGESSIPEPAEAIAERQRMNARLLPPKAKSPIKTFLQSPARRTATLRPVSSPMRSSIIESRAISKPASVQRKLEFSRHNFDSKKENAITDRPQSQQNKSSSQPLPMRFANGRKKTWTSTAEEHSDEDEADDVSFVNGASFDNAGTIHDEVEVSGDESAQVPSQELQNKKKKVKNARLELPKKPRAKEWRNIPSEVISPVDREPEVESEEIISQVKNSWNVLDDSGPSKRKTMRSKKISISEESDAQDGPTQKRARHSPNLVSHSNTEEGRKITKLTSPKSRPKTKKSANLEAQSNLVQPGPPLPKSKGLVILRRETGKDNKEIFQTRYGRNSIKPLAFWSNEKVEFEDEEPPTKDLTADFTGRKIKHIIRSEEITKPTTREKTKSRNSKTKKRKRPSGSVSDDEEDYIEPWEADPGRIVAEVRNWDPDDRSGSQAEEREEEIALSSAAIITRDIANASFRFAKTLTLPFFGAGMVDLPPGSEKKQKNSRKMQMAFFVFYGKVQVTVNDNVFRISKGGMWQVPRGNFYGIQNDYDKPARIFFSQGCEIEEATET</sequence>
<dbReference type="Gene3D" id="2.60.120.10">
    <property type="entry name" value="Jelly Rolls"/>
    <property type="match status" value="1"/>
</dbReference>
<feature type="region of interest" description="Disordered" evidence="7">
    <location>
        <begin position="452"/>
        <end position="492"/>
    </location>
</feature>
<feature type="compositionally biased region" description="Basic and acidic residues" evidence="7">
    <location>
        <begin position="259"/>
        <end position="272"/>
    </location>
</feature>
<evidence type="ECO:0000256" key="1">
    <source>
        <dbReference type="ARBA" id="ARBA00004123"/>
    </source>
</evidence>
<evidence type="ECO:0000313" key="10">
    <source>
        <dbReference type="EMBL" id="RKF76055.1"/>
    </source>
</evidence>
<dbReference type="InterPro" id="IPR025974">
    <property type="entry name" value="Mif2/CENP-C_cupin"/>
</dbReference>
<dbReference type="InterPro" id="IPR011051">
    <property type="entry name" value="RmlC_Cupin_sf"/>
</dbReference>
<feature type="domain" description="Mif2/CENP-C cupin" evidence="8">
    <location>
        <begin position="543"/>
        <end position="627"/>
    </location>
</feature>
<comment type="function">
    <text evidence="5">Component of the kinetochore, a multiprotein complex that assembles on centromeric DNA and attaches chromosomes to spindle microtubules, mediating chromosome segregation and sister chromatid segregation during meiosis and mitosis. Component of the inner kinetochore constitutive centromere-associated network (CCAN), which serves as a structural platform for outer kinetochore assembly.</text>
</comment>
<proteinExistence type="inferred from homology"/>
<feature type="domain" description="Mif2 N-terminal" evidence="9">
    <location>
        <begin position="32"/>
        <end position="159"/>
    </location>
</feature>
<dbReference type="AlphaFoldDB" id="A0A420INJ7"/>
<evidence type="ECO:0000259" key="8">
    <source>
        <dbReference type="Pfam" id="PF11699"/>
    </source>
</evidence>
<dbReference type="PANTHER" id="PTHR16684:SF11">
    <property type="entry name" value="CENTROMERE PROTEIN C"/>
    <property type="match status" value="1"/>
</dbReference>
<keyword evidence="3" id="KW-0238">DNA-binding</keyword>
<reference evidence="10 11" key="1">
    <citation type="journal article" date="2018" name="BMC Genomics">
        <title>Comparative genome analyses reveal sequence features reflecting distinct modes of host-adaptation between dicot and monocot powdery mildew.</title>
        <authorList>
            <person name="Wu Y."/>
            <person name="Ma X."/>
            <person name="Pan Z."/>
            <person name="Kale S.D."/>
            <person name="Song Y."/>
            <person name="King H."/>
            <person name="Zhang Q."/>
            <person name="Presley C."/>
            <person name="Deng X."/>
            <person name="Wei C.I."/>
            <person name="Xiao S."/>
        </authorList>
    </citation>
    <scope>NUCLEOTIDE SEQUENCE [LARGE SCALE GENOMIC DNA]</scope>
    <source>
        <strain evidence="10">UMSG1</strain>
    </source>
</reference>
<dbReference type="GO" id="GO:0019237">
    <property type="term" value="F:centromeric DNA binding"/>
    <property type="evidence" value="ECO:0007669"/>
    <property type="project" value="InterPro"/>
</dbReference>
<keyword evidence="4" id="KW-0539">Nucleus</keyword>
<evidence type="ECO:0000256" key="6">
    <source>
        <dbReference type="ARBA" id="ARBA00075033"/>
    </source>
</evidence>
<evidence type="ECO:0000256" key="4">
    <source>
        <dbReference type="ARBA" id="ARBA00023242"/>
    </source>
</evidence>
<feature type="compositionally biased region" description="Basic residues" evidence="7">
    <location>
        <begin position="469"/>
        <end position="480"/>
    </location>
</feature>
<dbReference type="FunFam" id="2.60.120.10:FF:000033">
    <property type="entry name" value="Centromere protein C 1"/>
    <property type="match status" value="1"/>
</dbReference>
<dbReference type="GO" id="GO:0051455">
    <property type="term" value="P:spindle attachment to meiosis I kinetochore"/>
    <property type="evidence" value="ECO:0007669"/>
    <property type="project" value="TreeGrafter"/>
</dbReference>
<feature type="compositionally biased region" description="Basic residues" evidence="7">
    <location>
        <begin position="311"/>
        <end position="320"/>
    </location>
</feature>
<protein>
    <recommendedName>
        <fullName evidence="6">CENP-C homolog</fullName>
    </recommendedName>
</protein>
<evidence type="ECO:0000256" key="3">
    <source>
        <dbReference type="ARBA" id="ARBA00023125"/>
    </source>
</evidence>
<dbReference type="CDD" id="cd06993">
    <property type="entry name" value="cupin_CENP-C_C"/>
    <property type="match status" value="1"/>
</dbReference>
<evidence type="ECO:0000256" key="7">
    <source>
        <dbReference type="SAM" id="MobiDB-lite"/>
    </source>
</evidence>
<feature type="compositionally biased region" description="Basic and acidic residues" evidence="7">
    <location>
        <begin position="453"/>
        <end position="468"/>
    </location>
</feature>
<dbReference type="SUPFAM" id="SSF51182">
    <property type="entry name" value="RmlC-like cupins"/>
    <property type="match status" value="1"/>
</dbReference>
<dbReference type="Pfam" id="PF15624">
    <property type="entry name" value="Mif2_N"/>
    <property type="match status" value="1"/>
</dbReference>
<feature type="compositionally biased region" description="Basic and acidic residues" evidence="7">
    <location>
        <begin position="155"/>
        <end position="172"/>
    </location>
</feature>
<name>A0A420INJ7_9PEZI</name>
<dbReference type="GO" id="GO:0051382">
    <property type="term" value="P:kinetochore assembly"/>
    <property type="evidence" value="ECO:0007669"/>
    <property type="project" value="InterPro"/>
</dbReference>
<evidence type="ECO:0000259" key="9">
    <source>
        <dbReference type="Pfam" id="PF15624"/>
    </source>
</evidence>
<dbReference type="GO" id="GO:0000776">
    <property type="term" value="C:kinetochore"/>
    <property type="evidence" value="ECO:0007669"/>
    <property type="project" value="InterPro"/>
</dbReference>
<dbReference type="EMBL" id="MCBS01023000">
    <property type="protein sequence ID" value="RKF76055.1"/>
    <property type="molecule type" value="Genomic_DNA"/>
</dbReference>
<evidence type="ECO:0000313" key="11">
    <source>
        <dbReference type="Proteomes" id="UP000285326"/>
    </source>
</evidence>
<dbReference type="Pfam" id="PF11699">
    <property type="entry name" value="CENP-C_C"/>
    <property type="match status" value="1"/>
</dbReference>
<evidence type="ECO:0000256" key="2">
    <source>
        <dbReference type="ARBA" id="ARBA00010291"/>
    </source>
</evidence>
<feature type="compositionally biased region" description="Low complexity" evidence="7">
    <location>
        <begin position="58"/>
        <end position="70"/>
    </location>
</feature>
<comment type="caution">
    <text evidence="10">The sequence shown here is derived from an EMBL/GenBank/DDBJ whole genome shotgun (WGS) entry which is preliminary data.</text>
</comment>
<feature type="region of interest" description="Disordered" evidence="7">
    <location>
        <begin position="299"/>
        <end position="392"/>
    </location>
</feature>